<evidence type="ECO:0000256" key="2">
    <source>
        <dbReference type="ARBA" id="ARBA00022801"/>
    </source>
</evidence>
<evidence type="ECO:0000256" key="1">
    <source>
        <dbReference type="ARBA" id="ARBA00010088"/>
    </source>
</evidence>
<dbReference type="InterPro" id="IPR002410">
    <property type="entry name" value="Peptidase_S33"/>
</dbReference>
<comment type="similarity">
    <text evidence="1">Belongs to the peptidase S33 family.</text>
</comment>
<dbReference type="Proteomes" id="UP001303373">
    <property type="component" value="Chromosome 5"/>
</dbReference>
<evidence type="ECO:0000313" key="6">
    <source>
        <dbReference type="Proteomes" id="UP001303373"/>
    </source>
</evidence>
<dbReference type="PIRSF" id="PIRSF005539">
    <property type="entry name" value="Pept_S33_TRI_F1"/>
    <property type="match status" value="1"/>
</dbReference>
<dbReference type="AlphaFoldDB" id="A0AAQ3M6Z6"/>
<name>A0AAQ3M6Z6_9PEZI</name>
<feature type="compositionally biased region" description="Pro residues" evidence="3">
    <location>
        <begin position="7"/>
        <end position="19"/>
    </location>
</feature>
<dbReference type="InterPro" id="IPR005945">
    <property type="entry name" value="Pro_imino_pep"/>
</dbReference>
<evidence type="ECO:0000256" key="3">
    <source>
        <dbReference type="SAM" id="MobiDB-lite"/>
    </source>
</evidence>
<dbReference type="PANTHER" id="PTHR43194:SF2">
    <property type="entry name" value="PEROXISOMAL MEMBRANE PROTEIN LPX1"/>
    <property type="match status" value="1"/>
</dbReference>
<dbReference type="Gene3D" id="3.40.50.1820">
    <property type="entry name" value="alpha/beta hydrolase"/>
    <property type="match status" value="1"/>
</dbReference>
<dbReference type="InterPro" id="IPR029058">
    <property type="entry name" value="AB_hydrolase_fold"/>
</dbReference>
<keyword evidence="6" id="KW-1185">Reference proteome</keyword>
<feature type="region of interest" description="Disordered" evidence="3">
    <location>
        <begin position="1"/>
        <end position="24"/>
    </location>
</feature>
<dbReference type="InterPro" id="IPR050228">
    <property type="entry name" value="Carboxylesterase_BioH"/>
</dbReference>
<proteinExistence type="inferred from homology"/>
<keyword evidence="2" id="KW-0378">Hydrolase</keyword>
<dbReference type="PRINTS" id="PR00793">
    <property type="entry name" value="PROAMNOPTASE"/>
</dbReference>
<dbReference type="GO" id="GO:0006508">
    <property type="term" value="P:proteolysis"/>
    <property type="evidence" value="ECO:0007669"/>
    <property type="project" value="InterPro"/>
</dbReference>
<reference evidence="5 6" key="1">
    <citation type="submission" date="2023-11" db="EMBL/GenBank/DDBJ databases">
        <title>An acidophilic fungus is an integral part of prey digestion in a carnivorous sundew plant.</title>
        <authorList>
            <person name="Tsai I.J."/>
        </authorList>
    </citation>
    <scope>NUCLEOTIDE SEQUENCE [LARGE SCALE GENOMIC DNA]</scope>
    <source>
        <strain evidence="5">169a</strain>
    </source>
</reference>
<evidence type="ECO:0000313" key="5">
    <source>
        <dbReference type="EMBL" id="WPH01283.1"/>
    </source>
</evidence>
<protein>
    <submittedName>
        <fullName evidence="5">L-amino acid amidase</fullName>
    </submittedName>
</protein>
<dbReference type="Pfam" id="PF00561">
    <property type="entry name" value="Abhydrolase_1"/>
    <property type="match status" value="1"/>
</dbReference>
<dbReference type="SUPFAM" id="SSF53474">
    <property type="entry name" value="alpha/beta-Hydrolases"/>
    <property type="match status" value="1"/>
</dbReference>
<dbReference type="GO" id="GO:0008233">
    <property type="term" value="F:peptidase activity"/>
    <property type="evidence" value="ECO:0007669"/>
    <property type="project" value="InterPro"/>
</dbReference>
<sequence length="327" mass="36856">MSKYHPGPDPPGQERPYPAPTKTGRIPFEYGPTGLKGETYYLLWGSLSTGKTPLICMHGGPGMGHNYLLPTALLATDFDIPVILYDQVGCGESTHFPEKKGDHDFWTPQLFMAEQENLRKALGIETFDLLGQSWGGMLAGQYAIEMQPKGLRKLIIADSPTDMEVWVRVANGLRQQLPKEVANTLQQCEDEGRTDSEEYTQAVDYFYRRHFCRVHPYPPEAQQILDNVAKDPTVYETMNGPSEFHVVGSLKTWSITDQLHLITEKTAPGGMLVMNGHFDEAQDETTEAFFTKPSCKVKWIRYALSSHTPMLEETEKYLKDLGTFLSQ</sequence>
<dbReference type="PANTHER" id="PTHR43194">
    <property type="entry name" value="HYDROLASE ALPHA/BETA FOLD FAMILY"/>
    <property type="match status" value="1"/>
</dbReference>
<dbReference type="InterPro" id="IPR000073">
    <property type="entry name" value="AB_hydrolase_1"/>
</dbReference>
<dbReference type="NCBIfam" id="TIGR01250">
    <property type="entry name" value="pro_imino_pep_2"/>
    <property type="match status" value="1"/>
</dbReference>
<evidence type="ECO:0000259" key="4">
    <source>
        <dbReference type="Pfam" id="PF00561"/>
    </source>
</evidence>
<dbReference type="EMBL" id="CP138584">
    <property type="protein sequence ID" value="WPH01283.1"/>
    <property type="molecule type" value="Genomic_DNA"/>
</dbReference>
<feature type="domain" description="AB hydrolase-1" evidence="4">
    <location>
        <begin position="53"/>
        <end position="190"/>
    </location>
</feature>
<accession>A0AAQ3M6Z6</accession>
<organism evidence="5 6">
    <name type="scientific">Acrodontium crateriforme</name>
    <dbReference type="NCBI Taxonomy" id="150365"/>
    <lineage>
        <taxon>Eukaryota</taxon>
        <taxon>Fungi</taxon>
        <taxon>Dikarya</taxon>
        <taxon>Ascomycota</taxon>
        <taxon>Pezizomycotina</taxon>
        <taxon>Dothideomycetes</taxon>
        <taxon>Dothideomycetidae</taxon>
        <taxon>Mycosphaerellales</taxon>
        <taxon>Teratosphaeriaceae</taxon>
        <taxon>Acrodontium</taxon>
    </lineage>
</organism>
<gene>
    <name evidence="5" type="ORF">R9X50_00412100</name>
</gene>